<dbReference type="AlphaFoldDB" id="A0A1I0RJY8"/>
<dbReference type="InterPro" id="IPR026445">
    <property type="entry name" value="AlkhydPrxdase/COmuclacdeCOase"/>
</dbReference>
<dbReference type="PANTHER" id="PTHR33930:SF2">
    <property type="entry name" value="BLR3452 PROTEIN"/>
    <property type="match status" value="1"/>
</dbReference>
<evidence type="ECO:0000259" key="1">
    <source>
        <dbReference type="Pfam" id="PF02627"/>
    </source>
</evidence>
<dbReference type="NCBIfam" id="TIGR04169">
    <property type="entry name" value="perox_w_seleSAM"/>
    <property type="match status" value="1"/>
</dbReference>
<dbReference type="NCBIfam" id="TIGR00778">
    <property type="entry name" value="ahpD_dom"/>
    <property type="match status" value="1"/>
</dbReference>
<organism evidence="2 3">
    <name type="scientific">Roseivirga pacifica</name>
    <dbReference type="NCBI Taxonomy" id="1267423"/>
    <lineage>
        <taxon>Bacteria</taxon>
        <taxon>Pseudomonadati</taxon>
        <taxon>Bacteroidota</taxon>
        <taxon>Cytophagia</taxon>
        <taxon>Cytophagales</taxon>
        <taxon>Roseivirgaceae</taxon>
        <taxon>Roseivirga</taxon>
    </lineage>
</organism>
<dbReference type="PANTHER" id="PTHR33930">
    <property type="entry name" value="ALKYL HYDROPEROXIDE REDUCTASE AHPD"/>
    <property type="match status" value="1"/>
</dbReference>
<dbReference type="InterPro" id="IPR029032">
    <property type="entry name" value="AhpD-like"/>
</dbReference>
<sequence length="146" mass="16394">MHAGILERSSFLLTQSILAYLFSVRFVRLNLTNLFMDKTYYNPADLKKFGQITDFQEKLGKKFFDWYGAVFEPGALTAREKSLIALAVAHAVQCPYCIDAYTDDSMKKGADEEQMMEAVHVAAAIRGGASLVHGVQMMNKVDEKLM</sequence>
<name>A0A1I0RJY8_9BACT</name>
<feature type="domain" description="Carboxymuconolactone decarboxylase-like" evidence="1">
    <location>
        <begin position="59"/>
        <end position="137"/>
    </location>
</feature>
<dbReference type="Pfam" id="PF02627">
    <property type="entry name" value="CMD"/>
    <property type="match status" value="1"/>
</dbReference>
<dbReference type="GO" id="GO:0051920">
    <property type="term" value="F:peroxiredoxin activity"/>
    <property type="evidence" value="ECO:0007669"/>
    <property type="project" value="InterPro"/>
</dbReference>
<gene>
    <name evidence="2" type="ORF">SAMN05216290_3713</name>
</gene>
<reference evidence="3" key="1">
    <citation type="submission" date="2016-10" db="EMBL/GenBank/DDBJ databases">
        <authorList>
            <person name="Varghese N."/>
            <person name="Submissions S."/>
        </authorList>
    </citation>
    <scope>NUCLEOTIDE SEQUENCE [LARGE SCALE GENOMIC DNA]</scope>
    <source>
        <strain evidence="3">CGMCC 1.12402</strain>
    </source>
</reference>
<dbReference type="SUPFAM" id="SSF69118">
    <property type="entry name" value="AhpD-like"/>
    <property type="match status" value="1"/>
</dbReference>
<accession>A0A1I0RJY8</accession>
<dbReference type="Proteomes" id="UP000199437">
    <property type="component" value="Unassembled WGS sequence"/>
</dbReference>
<evidence type="ECO:0000313" key="2">
    <source>
        <dbReference type="EMBL" id="SEW41248.1"/>
    </source>
</evidence>
<keyword evidence="2" id="KW-0575">Peroxidase</keyword>
<protein>
    <submittedName>
        <fullName evidence="2">Alkylhydroperoxidase/carboxymuconolactone decarboxylase family protein</fullName>
    </submittedName>
</protein>
<dbReference type="Gene3D" id="1.20.1290.10">
    <property type="entry name" value="AhpD-like"/>
    <property type="match status" value="1"/>
</dbReference>
<evidence type="ECO:0000313" key="3">
    <source>
        <dbReference type="Proteomes" id="UP000199437"/>
    </source>
</evidence>
<dbReference type="EMBL" id="FOIR01000004">
    <property type="protein sequence ID" value="SEW41248.1"/>
    <property type="molecule type" value="Genomic_DNA"/>
</dbReference>
<dbReference type="STRING" id="1267423.SAMN05216290_3713"/>
<dbReference type="InterPro" id="IPR003779">
    <property type="entry name" value="CMD-like"/>
</dbReference>
<proteinExistence type="predicted"/>
<keyword evidence="3" id="KW-1185">Reference proteome</keyword>
<dbReference type="InterPro" id="IPR004675">
    <property type="entry name" value="AhpD_core"/>
</dbReference>
<keyword evidence="2" id="KW-0560">Oxidoreductase</keyword>